<dbReference type="PANTHER" id="PTHR39166">
    <property type="entry name" value="BLL1166 PROTEIN"/>
    <property type="match status" value="1"/>
</dbReference>
<dbReference type="InterPro" id="IPR009267">
    <property type="entry name" value="NTP_transf_6"/>
</dbReference>
<accession>A0AAV5N3X8</accession>
<organism evidence="1 2">
    <name type="scientific">Leminorella grimontii</name>
    <dbReference type="NCBI Taxonomy" id="82981"/>
    <lineage>
        <taxon>Bacteria</taxon>
        <taxon>Pseudomonadati</taxon>
        <taxon>Pseudomonadota</taxon>
        <taxon>Gammaproteobacteria</taxon>
        <taxon>Enterobacterales</taxon>
        <taxon>Budviciaceae</taxon>
        <taxon>Leminorella</taxon>
    </lineage>
</organism>
<evidence type="ECO:0000313" key="1">
    <source>
        <dbReference type="EMBL" id="GKX55709.1"/>
    </source>
</evidence>
<dbReference type="Pfam" id="PF06042">
    <property type="entry name" value="NTP_transf_6"/>
    <property type="match status" value="1"/>
</dbReference>
<gene>
    <name evidence="1" type="ORF">SOASR030_18210</name>
</gene>
<proteinExistence type="predicted"/>
<dbReference type="AlphaFoldDB" id="A0AAV5N3X8"/>
<sequence length="187" mass="21685">MMKYQEALQKLLLDDPIRMKALYAVRALKLSDGWISAGFVRDAVWDCLHGYGQRPVSGDVDVVWFDPECRNPAHDSDLEERLSQRPSTFNWSVKNQARMHQRNGDSPYLSTENALRYWPETATAVAVRVGDSNLIEIIAPYGLDDLFELRLRPTPPFEREKLTIFKQRVAAKRWMERYPMLQLIVST</sequence>
<keyword evidence="2" id="KW-1185">Reference proteome</keyword>
<comment type="caution">
    <text evidence="1">The sequence shown here is derived from an EMBL/GenBank/DDBJ whole genome shotgun (WGS) entry which is preliminary data.</text>
</comment>
<reference evidence="1" key="1">
    <citation type="submission" date="2022-06" db="EMBL/GenBank/DDBJ databases">
        <title>Draft genome sequences of Leminorella grimontii str. JCM5902.</title>
        <authorList>
            <person name="Wakabayashi Y."/>
            <person name="Kojima K."/>
        </authorList>
    </citation>
    <scope>NUCLEOTIDE SEQUENCE</scope>
    <source>
        <strain evidence="1">JCM 5902</strain>
    </source>
</reference>
<protein>
    <submittedName>
        <fullName evidence="1">Nitrate reductase</fullName>
    </submittedName>
</protein>
<dbReference type="Proteomes" id="UP001058124">
    <property type="component" value="Unassembled WGS sequence"/>
</dbReference>
<dbReference type="EMBL" id="BRLH01000003">
    <property type="protein sequence ID" value="GKX55709.1"/>
    <property type="molecule type" value="Genomic_DNA"/>
</dbReference>
<name>A0AAV5N3X8_9GAMM</name>
<dbReference type="PANTHER" id="PTHR39166:SF1">
    <property type="entry name" value="BLL1166 PROTEIN"/>
    <property type="match status" value="1"/>
</dbReference>
<evidence type="ECO:0000313" key="2">
    <source>
        <dbReference type="Proteomes" id="UP001058124"/>
    </source>
</evidence>